<reference evidence="2 3" key="1">
    <citation type="submission" date="2023-11" db="EMBL/GenBank/DDBJ databases">
        <title>Draft genome of Azohydromonas lata strain H1 (DSM1123), a polyhydroxyalkanoate producer.</title>
        <authorList>
            <person name="Traversa D."/>
            <person name="D'Addabbo P."/>
            <person name="Pazzani C."/>
            <person name="Manzari C."/>
            <person name="Chiara M."/>
            <person name="Scrascia M."/>
        </authorList>
    </citation>
    <scope>NUCLEOTIDE SEQUENCE [LARGE SCALE GENOMIC DNA]</scope>
    <source>
        <strain evidence="2 3">H1</strain>
    </source>
</reference>
<keyword evidence="3" id="KW-1185">Reference proteome</keyword>
<organism evidence="2 3">
    <name type="scientific">Azohydromonas lata</name>
    <dbReference type="NCBI Taxonomy" id="45677"/>
    <lineage>
        <taxon>Bacteria</taxon>
        <taxon>Pseudomonadati</taxon>
        <taxon>Pseudomonadota</taxon>
        <taxon>Betaproteobacteria</taxon>
        <taxon>Burkholderiales</taxon>
        <taxon>Sphaerotilaceae</taxon>
        <taxon>Azohydromonas</taxon>
    </lineage>
</organism>
<feature type="domain" description="PilZ" evidence="1">
    <location>
        <begin position="16"/>
        <end position="120"/>
    </location>
</feature>
<dbReference type="Proteomes" id="UP001293718">
    <property type="component" value="Unassembled WGS sequence"/>
</dbReference>
<sequence>MFPESEDTSWPAAGMDRRRFPRKFISGTGHLLVPGQPPIEVHTQDISLGGVGVIAPRPFPHETPCRLRFALSRESYGMDFITVPVRVVHCVLSGREYGYILGLEYHNMTGSVEEVVKKYMSAKGGALVIGD</sequence>
<accession>A0ABU5IC16</accession>
<evidence type="ECO:0000259" key="1">
    <source>
        <dbReference type="Pfam" id="PF07238"/>
    </source>
</evidence>
<dbReference type="Gene3D" id="2.40.10.220">
    <property type="entry name" value="predicted glycosyltransferase like domains"/>
    <property type="match status" value="1"/>
</dbReference>
<dbReference type="EMBL" id="JAXOJX010000009">
    <property type="protein sequence ID" value="MDZ5456503.1"/>
    <property type="molecule type" value="Genomic_DNA"/>
</dbReference>
<dbReference type="SUPFAM" id="SSF141371">
    <property type="entry name" value="PilZ domain-like"/>
    <property type="match status" value="1"/>
</dbReference>
<comment type="caution">
    <text evidence="2">The sequence shown here is derived from an EMBL/GenBank/DDBJ whole genome shotgun (WGS) entry which is preliminary data.</text>
</comment>
<dbReference type="Pfam" id="PF07238">
    <property type="entry name" value="PilZ"/>
    <property type="match status" value="1"/>
</dbReference>
<evidence type="ECO:0000313" key="2">
    <source>
        <dbReference type="EMBL" id="MDZ5456503.1"/>
    </source>
</evidence>
<gene>
    <name evidence="2" type="ORF">SM757_07935</name>
</gene>
<protein>
    <submittedName>
        <fullName evidence="2">PilZ domain-containing protein</fullName>
    </submittedName>
</protein>
<dbReference type="RefSeq" id="WP_322465034.1">
    <property type="nucleotide sequence ID" value="NZ_JAXOJX010000009.1"/>
</dbReference>
<name>A0ABU5IC16_9BURK</name>
<proteinExistence type="predicted"/>
<evidence type="ECO:0000313" key="3">
    <source>
        <dbReference type="Proteomes" id="UP001293718"/>
    </source>
</evidence>
<dbReference type="InterPro" id="IPR009875">
    <property type="entry name" value="PilZ_domain"/>
</dbReference>